<evidence type="ECO:0000256" key="5">
    <source>
        <dbReference type="ARBA" id="ARBA00023242"/>
    </source>
</evidence>
<evidence type="ECO:0000313" key="8">
    <source>
        <dbReference type="EMBL" id="KAL1882091.1"/>
    </source>
</evidence>
<dbReference type="InterPro" id="IPR051711">
    <property type="entry name" value="Stress_Response_Reg"/>
</dbReference>
<evidence type="ECO:0000256" key="1">
    <source>
        <dbReference type="ARBA" id="ARBA00004123"/>
    </source>
</evidence>
<name>A0ABR3Y1D2_9PEZI</name>
<protein>
    <recommendedName>
        <fullName evidence="7">Xylanolytic transcriptional activator regulatory domain-containing protein</fullName>
    </recommendedName>
</protein>
<keyword evidence="9" id="KW-1185">Reference proteome</keyword>
<feature type="region of interest" description="Disordered" evidence="6">
    <location>
        <begin position="483"/>
        <end position="514"/>
    </location>
</feature>
<keyword evidence="3" id="KW-0238">DNA-binding</keyword>
<comment type="caution">
    <text evidence="8">The sequence shown here is derived from an EMBL/GenBank/DDBJ whole genome shotgun (WGS) entry which is preliminary data.</text>
</comment>
<feature type="domain" description="Xylanolytic transcriptional activator regulatory" evidence="7">
    <location>
        <begin position="194"/>
        <end position="275"/>
    </location>
</feature>
<accession>A0ABR3Y1D2</accession>
<dbReference type="InterPro" id="IPR007219">
    <property type="entry name" value="XnlR_reg_dom"/>
</dbReference>
<evidence type="ECO:0000256" key="4">
    <source>
        <dbReference type="ARBA" id="ARBA00023163"/>
    </source>
</evidence>
<evidence type="ECO:0000259" key="7">
    <source>
        <dbReference type="SMART" id="SM00906"/>
    </source>
</evidence>
<dbReference type="PANTHER" id="PTHR47540:SF2">
    <property type="entry name" value="ZN(II)2CYS6 TRANSCRIPTION FACTOR (EUROFUNG)"/>
    <property type="match status" value="1"/>
</dbReference>
<sequence length="584" mass="65213">MAEIEGQYFDPTSGLTFLHRAYQRLSTQHREPAAQRLSGTVNSQPLMTVGDQPFLDDAAAMEMPEKATAIELIAFYFNVCVVTYHIFHRHTVLAWLDTMMANIEQGLPLHRGIGHARASCILTILAIASLRQRKIHENGQPGAYGTPSLGASDRYFQAAAELTRAETGLPRLESAQARLIQVLYLLQTSRMNQAWYVFGTTSQIIQALGLHRRAGKMKHGSSRSSKPDYVNAQCRKRTFWSAYIIDKYLSVVFGRPMQHRDEDIDQDFPDCVNDEDMTPQGPSGTEPQEDCHLDASIFHAKLARIIGMISREVYAINHTATHERIDAAHSAIRQLHQWRDSLPSHLGTVRPSSLIPSFRRQAIALKLAYSHAIIHANRPFLLGHRTRSSGRAEEMETAAMSDSVEECITAARAALEIVDSMASDGSVFHAFWWTSYVTFCALAVVYVWEIQRLRLERGSSVDSPTHRYSIVLEELRTEARRQVSSISAGNGEPSRQGAGFRLPLDGKDSSGHGGDTLRVREPALSIDTPMIQDSFDVHGDGNESLYEMQNLLDGWQTTDWLDLDSSAFGLFTQTGGSPDMWEVP</sequence>
<keyword evidence="2" id="KW-0805">Transcription regulation</keyword>
<comment type="subcellular location">
    <subcellularLocation>
        <location evidence="1">Nucleus</location>
    </subcellularLocation>
</comment>
<proteinExistence type="predicted"/>
<dbReference type="EMBL" id="JAZHXJ010000017">
    <property type="protein sequence ID" value="KAL1882091.1"/>
    <property type="molecule type" value="Genomic_DNA"/>
</dbReference>
<evidence type="ECO:0000256" key="6">
    <source>
        <dbReference type="SAM" id="MobiDB-lite"/>
    </source>
</evidence>
<evidence type="ECO:0000256" key="3">
    <source>
        <dbReference type="ARBA" id="ARBA00023125"/>
    </source>
</evidence>
<dbReference type="CDD" id="cd12148">
    <property type="entry name" value="fungal_TF_MHR"/>
    <property type="match status" value="1"/>
</dbReference>
<evidence type="ECO:0000256" key="2">
    <source>
        <dbReference type="ARBA" id="ARBA00023015"/>
    </source>
</evidence>
<keyword evidence="5" id="KW-0539">Nucleus</keyword>
<dbReference type="Proteomes" id="UP001586593">
    <property type="component" value="Unassembled WGS sequence"/>
</dbReference>
<evidence type="ECO:0000313" key="9">
    <source>
        <dbReference type="Proteomes" id="UP001586593"/>
    </source>
</evidence>
<gene>
    <name evidence="8" type="ORF">VTK73DRAFT_2500</name>
</gene>
<dbReference type="SMART" id="SM00906">
    <property type="entry name" value="Fungal_trans"/>
    <property type="match status" value="1"/>
</dbReference>
<organism evidence="8 9">
    <name type="scientific">Phialemonium thermophilum</name>
    <dbReference type="NCBI Taxonomy" id="223376"/>
    <lineage>
        <taxon>Eukaryota</taxon>
        <taxon>Fungi</taxon>
        <taxon>Dikarya</taxon>
        <taxon>Ascomycota</taxon>
        <taxon>Pezizomycotina</taxon>
        <taxon>Sordariomycetes</taxon>
        <taxon>Sordariomycetidae</taxon>
        <taxon>Cephalothecales</taxon>
        <taxon>Cephalothecaceae</taxon>
        <taxon>Phialemonium</taxon>
    </lineage>
</organism>
<keyword evidence="4" id="KW-0804">Transcription</keyword>
<dbReference type="PANTHER" id="PTHR47540">
    <property type="entry name" value="THIAMINE REPRESSIBLE GENES REGULATORY PROTEIN THI5"/>
    <property type="match status" value="1"/>
</dbReference>
<dbReference type="Pfam" id="PF04082">
    <property type="entry name" value="Fungal_trans"/>
    <property type="match status" value="1"/>
</dbReference>
<feature type="compositionally biased region" description="Basic and acidic residues" evidence="6">
    <location>
        <begin position="504"/>
        <end position="514"/>
    </location>
</feature>
<reference evidence="8 9" key="1">
    <citation type="journal article" date="2024" name="Commun. Biol.">
        <title>Comparative genomic analysis of thermophilic fungi reveals convergent evolutionary adaptations and gene losses.</title>
        <authorList>
            <person name="Steindorff A.S."/>
            <person name="Aguilar-Pontes M.V."/>
            <person name="Robinson A.J."/>
            <person name="Andreopoulos B."/>
            <person name="LaButti K."/>
            <person name="Kuo A."/>
            <person name="Mondo S."/>
            <person name="Riley R."/>
            <person name="Otillar R."/>
            <person name="Haridas S."/>
            <person name="Lipzen A."/>
            <person name="Grimwood J."/>
            <person name="Schmutz J."/>
            <person name="Clum A."/>
            <person name="Reid I.D."/>
            <person name="Moisan M.C."/>
            <person name="Butler G."/>
            <person name="Nguyen T.T.M."/>
            <person name="Dewar K."/>
            <person name="Conant G."/>
            <person name="Drula E."/>
            <person name="Henrissat B."/>
            <person name="Hansel C."/>
            <person name="Singer S."/>
            <person name="Hutchinson M.I."/>
            <person name="de Vries R.P."/>
            <person name="Natvig D.O."/>
            <person name="Powell A.J."/>
            <person name="Tsang A."/>
            <person name="Grigoriev I.V."/>
        </authorList>
    </citation>
    <scope>NUCLEOTIDE SEQUENCE [LARGE SCALE GENOMIC DNA]</scope>
    <source>
        <strain evidence="8 9">ATCC 24622</strain>
    </source>
</reference>